<evidence type="ECO:0000256" key="2">
    <source>
        <dbReference type="ARBA" id="ARBA00022475"/>
    </source>
</evidence>
<dbReference type="Proteomes" id="UP000831607">
    <property type="component" value="Chromosome"/>
</dbReference>
<dbReference type="EMBL" id="CP063982">
    <property type="protein sequence ID" value="UOD50994.1"/>
    <property type="molecule type" value="Genomic_DNA"/>
</dbReference>
<dbReference type="InterPro" id="IPR003439">
    <property type="entry name" value="ABC_transporter-like_ATP-bd"/>
</dbReference>
<dbReference type="PROSITE" id="PS51866">
    <property type="entry name" value="MOP"/>
    <property type="match status" value="1"/>
</dbReference>
<keyword evidence="6 12" id="KW-0067">ATP-binding</keyword>
<name>A0ABY4ALE4_9BURK</name>
<keyword evidence="5" id="KW-0547">Nucleotide-binding</keyword>
<dbReference type="InterPro" id="IPR027417">
    <property type="entry name" value="P-loop_NTPase"/>
</dbReference>
<evidence type="ECO:0000256" key="8">
    <source>
        <dbReference type="ARBA" id="ARBA00023136"/>
    </source>
</evidence>
<feature type="domain" description="Mop" evidence="11">
    <location>
        <begin position="304"/>
        <end position="370"/>
    </location>
</feature>
<dbReference type="InterPro" id="IPR017871">
    <property type="entry name" value="ABC_transporter-like_CS"/>
</dbReference>
<keyword evidence="8" id="KW-0472">Membrane</keyword>
<evidence type="ECO:0000256" key="6">
    <source>
        <dbReference type="ARBA" id="ARBA00022840"/>
    </source>
</evidence>
<dbReference type="PANTHER" id="PTHR43514:SF4">
    <property type="entry name" value="ABC TRANSPORTER I FAMILY MEMBER 10"/>
    <property type="match status" value="1"/>
</dbReference>
<dbReference type="RefSeq" id="WP_243479421.1">
    <property type="nucleotide sequence ID" value="NZ_CP063982.1"/>
</dbReference>
<dbReference type="InterPro" id="IPR003593">
    <property type="entry name" value="AAA+_ATPase"/>
</dbReference>
<dbReference type="Gene3D" id="2.40.50.100">
    <property type="match status" value="1"/>
</dbReference>
<dbReference type="InterPro" id="IPR005116">
    <property type="entry name" value="Transp-assoc_OB_typ1"/>
</dbReference>
<dbReference type="Pfam" id="PF03459">
    <property type="entry name" value="TOBE"/>
    <property type="match status" value="1"/>
</dbReference>
<dbReference type="PROSITE" id="PS50893">
    <property type="entry name" value="ABC_TRANSPORTER_2"/>
    <property type="match status" value="1"/>
</dbReference>
<dbReference type="PROSITE" id="PS00211">
    <property type="entry name" value="ABC_TRANSPORTER_1"/>
    <property type="match status" value="1"/>
</dbReference>
<gene>
    <name evidence="12" type="primary">modC</name>
    <name evidence="12" type="ORF">DHf2319_03540</name>
</gene>
<evidence type="ECO:0000256" key="1">
    <source>
        <dbReference type="ARBA" id="ARBA00022448"/>
    </source>
</evidence>
<reference evidence="12 13" key="1">
    <citation type="submission" date="2020-11" db="EMBL/GenBank/DDBJ databases">
        <title>Algicoccus daihaiensis sp.nov., isolated from Daihai Lake in Inner Mongolia.</title>
        <authorList>
            <person name="Kai J."/>
        </authorList>
    </citation>
    <scope>NUCLEOTIDE SEQUENCE [LARGE SCALE GENOMIC DNA]</scope>
    <source>
        <strain evidence="13">f23</strain>
    </source>
</reference>
<evidence type="ECO:0000256" key="7">
    <source>
        <dbReference type="ARBA" id="ARBA00022967"/>
    </source>
</evidence>
<accession>A0ABY4ALE4</accession>
<keyword evidence="7" id="KW-1278">Translocase</keyword>
<dbReference type="Pfam" id="PF00005">
    <property type="entry name" value="ABC_tran"/>
    <property type="match status" value="1"/>
</dbReference>
<dbReference type="GO" id="GO:0005524">
    <property type="term" value="F:ATP binding"/>
    <property type="evidence" value="ECO:0007669"/>
    <property type="project" value="UniProtKB-KW"/>
</dbReference>
<dbReference type="NCBIfam" id="TIGR02142">
    <property type="entry name" value="modC_ABC"/>
    <property type="match status" value="1"/>
</dbReference>
<evidence type="ECO:0000256" key="5">
    <source>
        <dbReference type="ARBA" id="ARBA00022741"/>
    </source>
</evidence>
<dbReference type="SUPFAM" id="SSF50331">
    <property type="entry name" value="MOP-like"/>
    <property type="match status" value="1"/>
</dbReference>
<evidence type="ECO:0000313" key="12">
    <source>
        <dbReference type="EMBL" id="UOD50994.1"/>
    </source>
</evidence>
<evidence type="ECO:0000256" key="9">
    <source>
        <dbReference type="PROSITE-ProRule" id="PRU01213"/>
    </source>
</evidence>
<dbReference type="Gene3D" id="3.40.50.300">
    <property type="entry name" value="P-loop containing nucleotide triphosphate hydrolases"/>
    <property type="match status" value="1"/>
</dbReference>
<keyword evidence="3 9" id="KW-0500">Molybdenum</keyword>
<dbReference type="InterPro" id="IPR008995">
    <property type="entry name" value="Mo/tungstate-bd_C_term_dom"/>
</dbReference>
<evidence type="ECO:0000259" key="10">
    <source>
        <dbReference type="PROSITE" id="PS50893"/>
    </source>
</evidence>
<feature type="domain" description="ABC transporter" evidence="10">
    <location>
        <begin position="2"/>
        <end position="240"/>
    </location>
</feature>
<dbReference type="InterPro" id="IPR011868">
    <property type="entry name" value="ModC_ABC_ATP-bd"/>
</dbReference>
<evidence type="ECO:0000259" key="11">
    <source>
        <dbReference type="PROSITE" id="PS51866"/>
    </source>
</evidence>
<proteinExistence type="predicted"/>
<organism evidence="12 13">
    <name type="scientific">Orrella daihaiensis</name>
    <dbReference type="NCBI Taxonomy" id="2782176"/>
    <lineage>
        <taxon>Bacteria</taxon>
        <taxon>Pseudomonadati</taxon>
        <taxon>Pseudomonadota</taxon>
        <taxon>Betaproteobacteria</taxon>
        <taxon>Burkholderiales</taxon>
        <taxon>Alcaligenaceae</taxon>
        <taxon>Orrella</taxon>
    </lineage>
</organism>
<keyword evidence="2" id="KW-1003">Cell membrane</keyword>
<dbReference type="InterPro" id="IPR004606">
    <property type="entry name" value="Mop_domain"/>
</dbReference>
<evidence type="ECO:0000256" key="4">
    <source>
        <dbReference type="ARBA" id="ARBA00022519"/>
    </source>
</evidence>
<evidence type="ECO:0000313" key="13">
    <source>
        <dbReference type="Proteomes" id="UP000831607"/>
    </source>
</evidence>
<keyword evidence="1" id="KW-0813">Transport</keyword>
<dbReference type="InterPro" id="IPR050334">
    <property type="entry name" value="Molybdenum_import_ModC"/>
</dbReference>
<dbReference type="SMART" id="SM00382">
    <property type="entry name" value="AAA"/>
    <property type="match status" value="1"/>
</dbReference>
<dbReference type="PANTHER" id="PTHR43514">
    <property type="entry name" value="ABC TRANSPORTER I FAMILY MEMBER 10"/>
    <property type="match status" value="1"/>
</dbReference>
<sequence>MIGLEDAKGFQIKLMLNRADFALAVDLQLPTQGVTVLFGPSGSGKTTILRCVAGLEKAAGHIVVAGQTWQDTRTHIHLPTWQRDLGYVFQEASLFEHLSVEKNLQFGVKRVRKPEAARALAQAIELLGIEHLLKRSPASLSGGERQRVAIARALAMQPKLLLLDEPLASLDQVRREEILPWLERLHADLKIPVLYVTHSMHELTRLADHVVLLNQGSVKLQGPIQSVLADPTFAALVGGEAGAILQGQVAAHDETYHLTRIDLVANETAAGQLWMRQQLLPLKTRVRVHVHANDVSLSLLEPVGTSIQNRMRGVIESITPDMHPANRIVTVNCDGQLVLARVTARALDELGLEAGAVVWCQIKSVALAGR</sequence>
<keyword evidence="13" id="KW-1185">Reference proteome</keyword>
<protein>
    <submittedName>
        <fullName evidence="12">Molybdenum ABC transporter ATP-binding protein</fullName>
    </submittedName>
</protein>
<dbReference type="SUPFAM" id="SSF52540">
    <property type="entry name" value="P-loop containing nucleoside triphosphate hydrolases"/>
    <property type="match status" value="1"/>
</dbReference>
<keyword evidence="4" id="KW-0997">Cell inner membrane</keyword>
<evidence type="ECO:0000256" key="3">
    <source>
        <dbReference type="ARBA" id="ARBA00022505"/>
    </source>
</evidence>